<evidence type="ECO:0000313" key="1">
    <source>
        <dbReference type="EMBL" id="MFA1556912.1"/>
    </source>
</evidence>
<dbReference type="Proteomes" id="UP001569904">
    <property type="component" value="Unassembled WGS sequence"/>
</dbReference>
<organism evidence="1 2">
    <name type="scientific">Actinomadura chokoriensis</name>
    <dbReference type="NCBI Taxonomy" id="454156"/>
    <lineage>
        <taxon>Bacteria</taxon>
        <taxon>Bacillati</taxon>
        <taxon>Actinomycetota</taxon>
        <taxon>Actinomycetes</taxon>
        <taxon>Streptosporangiales</taxon>
        <taxon>Thermomonosporaceae</taxon>
        <taxon>Actinomadura</taxon>
    </lineage>
</organism>
<keyword evidence="2" id="KW-1185">Reference proteome</keyword>
<accession>A0ABV4R450</accession>
<reference evidence="1 2" key="1">
    <citation type="submission" date="2023-11" db="EMBL/GenBank/DDBJ databases">
        <title>Actinomadura monticuli sp. nov., isolated from volcanic ash.</title>
        <authorList>
            <person name="Lee S.D."/>
            <person name="Yang H."/>
            <person name="Kim I.S."/>
        </authorList>
    </citation>
    <scope>NUCLEOTIDE SEQUENCE [LARGE SCALE GENOMIC DNA]</scope>
    <source>
        <strain evidence="1 2">DSM 45346</strain>
    </source>
</reference>
<comment type="caution">
    <text evidence="1">The sequence shown here is derived from an EMBL/GenBank/DDBJ whole genome shotgun (WGS) entry which is preliminary data.</text>
</comment>
<gene>
    <name evidence="1" type="ORF">SM436_24770</name>
</gene>
<proteinExistence type="predicted"/>
<protein>
    <submittedName>
        <fullName evidence="1">Uncharacterized protein</fullName>
    </submittedName>
</protein>
<sequence length="166" mass="18472">MNEQRTQQSGSWRVPAYRPGDDEMWDKLGSGWSAIDGVRDGIRLYVQWDDERPAVTGLCLTGAVTAEALRSIPMGRLENLPAALQQAKTSDEFFAELVPLRRVKGEEPDEFADRVALYYRMFAATTDKPTKAIAEHADVPLGTVRSWIREARLRGKLPPGTRGKAG</sequence>
<name>A0ABV4R450_9ACTN</name>
<dbReference type="EMBL" id="JAXCEH010000018">
    <property type="protein sequence ID" value="MFA1556912.1"/>
    <property type="molecule type" value="Genomic_DNA"/>
</dbReference>
<dbReference type="RefSeq" id="WP_371943664.1">
    <property type="nucleotide sequence ID" value="NZ_JAXCEH010000018.1"/>
</dbReference>
<evidence type="ECO:0000313" key="2">
    <source>
        <dbReference type="Proteomes" id="UP001569904"/>
    </source>
</evidence>